<sequence length="73" mass="8484">MPGCVCCEYVHFLCRVAPVLLTTFVMHRLSRPEPLFRFLGDRVPNRRGHQHDHRRRRCRGLRVVAGAGVGFNR</sequence>
<name>A0A5B7DEN7_PORTR</name>
<dbReference type="EMBL" id="VSRR010000812">
    <property type="protein sequence ID" value="MPC19881.1"/>
    <property type="molecule type" value="Genomic_DNA"/>
</dbReference>
<dbReference type="Proteomes" id="UP000324222">
    <property type="component" value="Unassembled WGS sequence"/>
</dbReference>
<evidence type="ECO:0000313" key="2">
    <source>
        <dbReference type="Proteomes" id="UP000324222"/>
    </source>
</evidence>
<keyword evidence="2" id="KW-1185">Reference proteome</keyword>
<evidence type="ECO:0000313" key="1">
    <source>
        <dbReference type="EMBL" id="MPC19881.1"/>
    </source>
</evidence>
<protein>
    <submittedName>
        <fullName evidence="1">Uncharacterized protein</fullName>
    </submittedName>
</protein>
<dbReference type="AlphaFoldDB" id="A0A5B7DEN7"/>
<gene>
    <name evidence="1" type="ORF">E2C01_012812</name>
</gene>
<reference evidence="1 2" key="1">
    <citation type="submission" date="2019-05" db="EMBL/GenBank/DDBJ databases">
        <title>Another draft genome of Portunus trituberculatus and its Hox gene families provides insights of decapod evolution.</title>
        <authorList>
            <person name="Jeong J.-H."/>
            <person name="Song I."/>
            <person name="Kim S."/>
            <person name="Choi T."/>
            <person name="Kim D."/>
            <person name="Ryu S."/>
            <person name="Kim W."/>
        </authorList>
    </citation>
    <scope>NUCLEOTIDE SEQUENCE [LARGE SCALE GENOMIC DNA]</scope>
    <source>
        <tissue evidence="1">Muscle</tissue>
    </source>
</reference>
<proteinExistence type="predicted"/>
<accession>A0A5B7DEN7</accession>
<organism evidence="1 2">
    <name type="scientific">Portunus trituberculatus</name>
    <name type="common">Swimming crab</name>
    <name type="synonym">Neptunus trituberculatus</name>
    <dbReference type="NCBI Taxonomy" id="210409"/>
    <lineage>
        <taxon>Eukaryota</taxon>
        <taxon>Metazoa</taxon>
        <taxon>Ecdysozoa</taxon>
        <taxon>Arthropoda</taxon>
        <taxon>Crustacea</taxon>
        <taxon>Multicrustacea</taxon>
        <taxon>Malacostraca</taxon>
        <taxon>Eumalacostraca</taxon>
        <taxon>Eucarida</taxon>
        <taxon>Decapoda</taxon>
        <taxon>Pleocyemata</taxon>
        <taxon>Brachyura</taxon>
        <taxon>Eubrachyura</taxon>
        <taxon>Portunoidea</taxon>
        <taxon>Portunidae</taxon>
        <taxon>Portuninae</taxon>
        <taxon>Portunus</taxon>
    </lineage>
</organism>
<comment type="caution">
    <text evidence="1">The sequence shown here is derived from an EMBL/GenBank/DDBJ whole genome shotgun (WGS) entry which is preliminary data.</text>
</comment>